<comment type="similarity">
    <text evidence="1 6">Belongs to the lysophospholipase family.</text>
</comment>
<dbReference type="GO" id="GO:0004622">
    <property type="term" value="F:phosphatidylcholine lysophospholipase activity"/>
    <property type="evidence" value="ECO:0007669"/>
    <property type="project" value="UniProtKB-EC"/>
</dbReference>
<name>A0A9P1H3V2_9PEZI</name>
<dbReference type="EC" id="3.1.1.5" evidence="6"/>
<evidence type="ECO:0000256" key="7">
    <source>
        <dbReference type="SAM" id="MobiDB-lite"/>
    </source>
</evidence>
<gene>
    <name evidence="9" type="ORF">PPNO1_LOCUS4598</name>
</gene>
<organism evidence="9 10">
    <name type="scientific">Parascedosporium putredinis</name>
    <dbReference type="NCBI Taxonomy" id="1442378"/>
    <lineage>
        <taxon>Eukaryota</taxon>
        <taxon>Fungi</taxon>
        <taxon>Dikarya</taxon>
        <taxon>Ascomycota</taxon>
        <taxon>Pezizomycotina</taxon>
        <taxon>Sordariomycetes</taxon>
        <taxon>Hypocreomycetidae</taxon>
        <taxon>Microascales</taxon>
        <taxon>Microascaceae</taxon>
        <taxon>Parascedosporium</taxon>
    </lineage>
</organism>
<keyword evidence="4 5" id="KW-0443">Lipid metabolism</keyword>
<evidence type="ECO:0000313" key="10">
    <source>
        <dbReference type="Proteomes" id="UP000838763"/>
    </source>
</evidence>
<dbReference type="SMART" id="SM00022">
    <property type="entry name" value="PLAc"/>
    <property type="match status" value="1"/>
</dbReference>
<comment type="catalytic activity">
    <reaction evidence="6">
        <text>a 1-acyl-sn-glycero-3-phosphocholine + H2O = sn-glycerol 3-phosphocholine + a fatty acid + H(+)</text>
        <dbReference type="Rhea" id="RHEA:15177"/>
        <dbReference type="ChEBI" id="CHEBI:15377"/>
        <dbReference type="ChEBI" id="CHEBI:15378"/>
        <dbReference type="ChEBI" id="CHEBI:16870"/>
        <dbReference type="ChEBI" id="CHEBI:28868"/>
        <dbReference type="ChEBI" id="CHEBI:58168"/>
        <dbReference type="EC" id="3.1.1.5"/>
    </reaction>
</comment>
<proteinExistence type="inferred from homology"/>
<dbReference type="PANTHER" id="PTHR10728:SF40">
    <property type="entry name" value="PATATIN FAMILY PROTEIN"/>
    <property type="match status" value="1"/>
</dbReference>
<dbReference type="EMBL" id="CALLCH030000012">
    <property type="protein sequence ID" value="CAI4214870.1"/>
    <property type="molecule type" value="Genomic_DNA"/>
</dbReference>
<dbReference type="GO" id="GO:0005829">
    <property type="term" value="C:cytosol"/>
    <property type="evidence" value="ECO:0007669"/>
    <property type="project" value="TreeGrafter"/>
</dbReference>
<evidence type="ECO:0000256" key="6">
    <source>
        <dbReference type="RuleBase" id="RU362103"/>
    </source>
</evidence>
<protein>
    <recommendedName>
        <fullName evidence="6">Lysophospholipase</fullName>
        <ecNumber evidence="6">3.1.1.5</ecNumber>
    </recommendedName>
</protein>
<dbReference type="GO" id="GO:0004623">
    <property type="term" value="F:phospholipase A2 activity"/>
    <property type="evidence" value="ECO:0007669"/>
    <property type="project" value="TreeGrafter"/>
</dbReference>
<evidence type="ECO:0000256" key="4">
    <source>
        <dbReference type="ARBA" id="ARBA00023098"/>
    </source>
</evidence>
<dbReference type="AlphaFoldDB" id="A0A9P1H3V2"/>
<reference evidence="9" key="1">
    <citation type="submission" date="2022-11" db="EMBL/GenBank/DDBJ databases">
        <authorList>
            <person name="Scott C."/>
            <person name="Bruce N."/>
        </authorList>
    </citation>
    <scope>NUCLEOTIDE SEQUENCE</scope>
</reference>
<feature type="region of interest" description="Disordered" evidence="7">
    <location>
        <begin position="478"/>
        <end position="509"/>
    </location>
</feature>
<comment type="caution">
    <text evidence="9">The sequence shown here is derived from an EMBL/GenBank/DDBJ whole genome shotgun (WGS) entry which is preliminary data.</text>
</comment>
<keyword evidence="10" id="KW-1185">Reference proteome</keyword>
<evidence type="ECO:0000256" key="1">
    <source>
        <dbReference type="ARBA" id="ARBA00008780"/>
    </source>
</evidence>
<dbReference type="PANTHER" id="PTHR10728">
    <property type="entry name" value="CYTOSOLIC PHOSPHOLIPASE A2"/>
    <property type="match status" value="1"/>
</dbReference>
<feature type="region of interest" description="Disordered" evidence="7">
    <location>
        <begin position="20"/>
        <end position="53"/>
    </location>
</feature>
<dbReference type="Pfam" id="PF01735">
    <property type="entry name" value="PLA2_B"/>
    <property type="match status" value="2"/>
</dbReference>
<keyword evidence="2 5" id="KW-0378">Hydrolase</keyword>
<evidence type="ECO:0000256" key="3">
    <source>
        <dbReference type="ARBA" id="ARBA00022963"/>
    </source>
</evidence>
<sequence>MLQTRIAALMRRTRLATGPANLTDSVIQESSKPEAAVQEPTPNQESALSGITGSLPDLPDLPDLPEIEWSPLAEKIVDYILPEWTKIVSGYFLKLQDDLSDKPGSLADEMWHEAQDPERNPEICYSAHVRVSNSLYVHPDDIPTIAVCGSGGGLRALVAGTGSLLAAEQDGLLDCVTYTAGVSGSCWLQAINFSSLGQCSIQRVLNHLKGRTGIHIAYPPSALQTLISAPTDKYLLRGLVEKLWGSNAKEQAKRESWFQWFEITPYEFFCEELCAGIPTWAMGRKFNNGSDVLPDNGVHQPELRMPLLMGIFGSAFCATLSHYYQEVRPIMKGLAGFGAIDDLISGKSDDLSKVHPIEPASLPNFAYGMYGKLAKTTPDSLLRNQTLQLMDAGMSNNLPIYPLLRPGRDVDVIIAFDNSADIKQDNWLAVTDGYARQRGIKGWPVGVGWPKEQDSLEKTERDLDKSVAATPAEADMKLAKAQADQATSEEVGNTPHSGRQSPEAEKVEKASKDLGYCTTEYLSTWNFIYGPEQVDAVSSLAKANYDEGKDQIRKCVRAIYERKKRERELKEAKQKDKYYRRLVRKGQAHKLGEGDLFS</sequence>
<feature type="compositionally biased region" description="Polar residues" evidence="7">
    <location>
        <begin position="40"/>
        <end position="52"/>
    </location>
</feature>
<evidence type="ECO:0000259" key="8">
    <source>
        <dbReference type="PROSITE" id="PS51210"/>
    </source>
</evidence>
<dbReference type="InterPro" id="IPR002642">
    <property type="entry name" value="LysoPLipase_cat_dom"/>
</dbReference>
<dbReference type="PROSITE" id="PS51210">
    <property type="entry name" value="PLA2C"/>
    <property type="match status" value="1"/>
</dbReference>
<evidence type="ECO:0000313" key="9">
    <source>
        <dbReference type="EMBL" id="CAI4214870.1"/>
    </source>
</evidence>
<dbReference type="Proteomes" id="UP000838763">
    <property type="component" value="Unassembled WGS sequence"/>
</dbReference>
<dbReference type="Gene3D" id="3.40.1090.10">
    <property type="entry name" value="Cytosolic phospholipase A2 catalytic domain"/>
    <property type="match status" value="2"/>
</dbReference>
<dbReference type="GO" id="GO:0046475">
    <property type="term" value="P:glycerophospholipid catabolic process"/>
    <property type="evidence" value="ECO:0007669"/>
    <property type="project" value="TreeGrafter"/>
</dbReference>
<dbReference type="SUPFAM" id="SSF52151">
    <property type="entry name" value="FabD/lysophospholipase-like"/>
    <property type="match status" value="1"/>
</dbReference>
<feature type="domain" description="PLA2c" evidence="8">
    <location>
        <begin position="85"/>
        <end position="589"/>
    </location>
</feature>
<evidence type="ECO:0000256" key="2">
    <source>
        <dbReference type="ARBA" id="ARBA00022801"/>
    </source>
</evidence>
<accession>A0A9P1H3V2</accession>
<keyword evidence="3 5" id="KW-0442">Lipid degradation</keyword>
<evidence type="ECO:0000256" key="5">
    <source>
        <dbReference type="PROSITE-ProRule" id="PRU00555"/>
    </source>
</evidence>
<dbReference type="InterPro" id="IPR016035">
    <property type="entry name" value="Acyl_Trfase/lysoPLipase"/>
</dbReference>
<feature type="compositionally biased region" description="Polar residues" evidence="7">
    <location>
        <begin position="484"/>
        <end position="500"/>
    </location>
</feature>
<dbReference type="OrthoDB" id="6121437at2759"/>
<feature type="compositionally biased region" description="Polar residues" evidence="7">
    <location>
        <begin position="20"/>
        <end position="30"/>
    </location>
</feature>